<evidence type="ECO:0000313" key="1">
    <source>
        <dbReference type="Ensembl" id="ENSDNVP00000021196.1"/>
    </source>
</evidence>
<reference evidence="1" key="2">
    <citation type="submission" date="2025-09" db="UniProtKB">
        <authorList>
            <consortium name="Ensembl"/>
        </authorList>
    </citation>
    <scope>IDENTIFICATION</scope>
</reference>
<accession>A0A8C4K9E6</accession>
<reference evidence="1" key="1">
    <citation type="submission" date="2025-08" db="UniProtKB">
        <authorList>
            <consortium name="Ensembl"/>
        </authorList>
    </citation>
    <scope>IDENTIFICATION</scope>
</reference>
<organism evidence="1 2">
    <name type="scientific">Dromaius novaehollandiae</name>
    <name type="common">Emu</name>
    <dbReference type="NCBI Taxonomy" id="8790"/>
    <lineage>
        <taxon>Eukaryota</taxon>
        <taxon>Metazoa</taxon>
        <taxon>Chordata</taxon>
        <taxon>Craniata</taxon>
        <taxon>Vertebrata</taxon>
        <taxon>Euteleostomi</taxon>
        <taxon>Archelosauria</taxon>
        <taxon>Archosauria</taxon>
        <taxon>Dinosauria</taxon>
        <taxon>Saurischia</taxon>
        <taxon>Theropoda</taxon>
        <taxon>Coelurosauria</taxon>
        <taxon>Aves</taxon>
        <taxon>Palaeognathae</taxon>
        <taxon>Casuariiformes</taxon>
        <taxon>Dromaiidae</taxon>
        <taxon>Dromaius</taxon>
    </lineage>
</organism>
<protein>
    <submittedName>
        <fullName evidence="1">Uncharacterized protein</fullName>
    </submittedName>
</protein>
<sequence length="59" mass="7143">MVLLDKIKKIDSLGYFYYRFCKSRLDYKKGVRGHVMLQVQCTYASNCYYIIKITHFECF</sequence>
<name>A0A8C4K9E6_DRONO</name>
<dbReference type="AlphaFoldDB" id="A0A8C4K9E6"/>
<dbReference type="Proteomes" id="UP000694423">
    <property type="component" value="Unplaced"/>
</dbReference>
<evidence type="ECO:0000313" key="2">
    <source>
        <dbReference type="Proteomes" id="UP000694423"/>
    </source>
</evidence>
<proteinExistence type="predicted"/>
<keyword evidence="2" id="KW-1185">Reference proteome</keyword>
<dbReference type="Ensembl" id="ENSDNVT00000025611.1">
    <property type="protein sequence ID" value="ENSDNVP00000021196.1"/>
    <property type="gene ID" value="ENSDNVG00000014845.1"/>
</dbReference>